<dbReference type="GO" id="GO:0016301">
    <property type="term" value="F:kinase activity"/>
    <property type="evidence" value="ECO:0007669"/>
    <property type="project" value="UniProtKB-KW"/>
</dbReference>
<dbReference type="InterPro" id="IPR027417">
    <property type="entry name" value="P-loop_NTPase"/>
</dbReference>
<gene>
    <name evidence="1" type="ORF">SAMN06296378_2192</name>
</gene>
<proteinExistence type="predicted"/>
<dbReference type="Proteomes" id="UP000219440">
    <property type="component" value="Unassembled WGS sequence"/>
</dbReference>
<accession>A0A2C8ZWN5</accession>
<keyword evidence="2" id="KW-1185">Reference proteome</keyword>
<dbReference type="EMBL" id="OCST01000004">
    <property type="protein sequence ID" value="SOE70299.1"/>
    <property type="molecule type" value="Genomic_DNA"/>
</dbReference>
<reference evidence="1 2" key="1">
    <citation type="submission" date="2017-09" db="EMBL/GenBank/DDBJ databases">
        <authorList>
            <person name="Ehlers B."/>
            <person name="Leendertz F.H."/>
        </authorList>
    </citation>
    <scope>NUCLEOTIDE SEQUENCE [LARGE SCALE GENOMIC DNA]</scope>
    <source>
        <strain evidence="1 2">CGMCC 1.05381</strain>
    </source>
</reference>
<evidence type="ECO:0000313" key="2">
    <source>
        <dbReference type="Proteomes" id="UP000219440"/>
    </source>
</evidence>
<dbReference type="Gene3D" id="3.40.50.300">
    <property type="entry name" value="P-loop containing nucleotide triphosphate hydrolases"/>
    <property type="match status" value="1"/>
</dbReference>
<sequence>MIPTPPPVVPSPSLFGAAAIMPDPFAMARRELLDALSDEFLHNYARGRTLLAVDGIDGAGKTTFADALATRMGRSGHSVFRASIDDFHRPHDDRYARGVERAEGFYRDSFDYDLFRRVLVEPFRMGGSTGFVTAAFDLERNTQIEMDWKTGPRDATLIVDGIFLNRPELRGLWSYSVWLDVDRATADARLLARDGTAGRERYEGSQALYIAEAVPRTRATAIVDNSDVERPRRIFADSC</sequence>
<keyword evidence="1" id="KW-0418">Kinase</keyword>
<protein>
    <submittedName>
        <fullName evidence="1">Uridine kinase</fullName>
    </submittedName>
</protein>
<dbReference type="SUPFAM" id="SSF52540">
    <property type="entry name" value="P-loop containing nucleoside triphosphate hydrolases"/>
    <property type="match status" value="1"/>
</dbReference>
<keyword evidence="1" id="KW-0808">Transferase</keyword>
<organism evidence="1 2">
    <name type="scientific">Salinibacterium xinjiangense</name>
    <dbReference type="NCBI Taxonomy" id="386302"/>
    <lineage>
        <taxon>Bacteria</taxon>
        <taxon>Bacillati</taxon>
        <taxon>Actinomycetota</taxon>
        <taxon>Actinomycetes</taxon>
        <taxon>Micrococcales</taxon>
        <taxon>Microbacteriaceae</taxon>
        <taxon>Salinibacterium</taxon>
    </lineage>
</organism>
<evidence type="ECO:0000313" key="1">
    <source>
        <dbReference type="EMBL" id="SOE70299.1"/>
    </source>
</evidence>
<dbReference type="AlphaFoldDB" id="A0A2C8ZWN5"/>
<name>A0A2C8ZWN5_9MICO</name>